<dbReference type="Gene3D" id="1.10.10.10">
    <property type="entry name" value="Winged helix-like DNA-binding domain superfamily/Winged helix DNA-binding domain"/>
    <property type="match status" value="1"/>
</dbReference>
<evidence type="ECO:0000256" key="1">
    <source>
        <dbReference type="ARBA" id="ARBA00023015"/>
    </source>
</evidence>
<accession>A0ABW1A729</accession>
<dbReference type="InterPro" id="IPR011991">
    <property type="entry name" value="ArsR-like_HTH"/>
</dbReference>
<name>A0ABW1A729_9ACTN</name>
<reference evidence="6" key="1">
    <citation type="journal article" date="2019" name="Int. J. Syst. Evol. Microbiol.">
        <title>The Global Catalogue of Microorganisms (GCM) 10K type strain sequencing project: providing services to taxonomists for standard genome sequencing and annotation.</title>
        <authorList>
            <consortium name="The Broad Institute Genomics Platform"/>
            <consortium name="The Broad Institute Genome Sequencing Center for Infectious Disease"/>
            <person name="Wu L."/>
            <person name="Ma J."/>
        </authorList>
    </citation>
    <scope>NUCLEOTIDE SEQUENCE [LARGE SCALE GENOMIC DNA]</scope>
    <source>
        <strain evidence="6">KCTC 42087</strain>
    </source>
</reference>
<keyword evidence="1" id="KW-0805">Transcription regulation</keyword>
<keyword evidence="3" id="KW-0804">Transcription</keyword>
<evidence type="ECO:0000259" key="4">
    <source>
        <dbReference type="SMART" id="SM00418"/>
    </source>
</evidence>
<dbReference type="InterPro" id="IPR051081">
    <property type="entry name" value="HTH_MetalResp_TranReg"/>
</dbReference>
<dbReference type="InterPro" id="IPR036388">
    <property type="entry name" value="WH-like_DNA-bd_sf"/>
</dbReference>
<feature type="domain" description="HTH arsR-type" evidence="4">
    <location>
        <begin position="11"/>
        <end position="89"/>
    </location>
</feature>
<evidence type="ECO:0000256" key="2">
    <source>
        <dbReference type="ARBA" id="ARBA00023125"/>
    </source>
</evidence>
<dbReference type="EMBL" id="JBHSON010000068">
    <property type="protein sequence ID" value="MFC5751345.1"/>
    <property type="molecule type" value="Genomic_DNA"/>
</dbReference>
<organism evidence="5 6">
    <name type="scientific">Actinomadura rugatobispora</name>
    <dbReference type="NCBI Taxonomy" id="1994"/>
    <lineage>
        <taxon>Bacteria</taxon>
        <taxon>Bacillati</taxon>
        <taxon>Actinomycetota</taxon>
        <taxon>Actinomycetes</taxon>
        <taxon>Streptosporangiales</taxon>
        <taxon>Thermomonosporaceae</taxon>
        <taxon>Actinomadura</taxon>
    </lineage>
</organism>
<evidence type="ECO:0000313" key="6">
    <source>
        <dbReference type="Proteomes" id="UP001596074"/>
    </source>
</evidence>
<dbReference type="Pfam" id="PF12840">
    <property type="entry name" value="HTH_20"/>
    <property type="match status" value="1"/>
</dbReference>
<dbReference type="InterPro" id="IPR036390">
    <property type="entry name" value="WH_DNA-bd_sf"/>
</dbReference>
<dbReference type="SUPFAM" id="SSF46785">
    <property type="entry name" value="Winged helix' DNA-binding domain"/>
    <property type="match status" value="1"/>
</dbReference>
<protein>
    <submittedName>
        <fullName evidence="5">Helix-turn-helix domain-containing protein</fullName>
    </submittedName>
</protein>
<sequence length="192" mass="21736">MPAPEEISDLEALKALAHPRRQAMLQHLQLHGPATSATLARALDLNTGATSYHLRELARHGFVKDVPERARGRERWWRAARRDLRFPRRSEQDPATRAVVDEMNRLAFAADLELFAQAQLNADNATGGQEWDDALPYSRGTIQVTPQELREFFEDYIALLNRYKRPEGSLPPGARTMLTRFLAFPAPPAEDP</sequence>
<dbReference type="InterPro" id="IPR001845">
    <property type="entry name" value="HTH_ArsR_DNA-bd_dom"/>
</dbReference>
<dbReference type="SMART" id="SM00418">
    <property type="entry name" value="HTH_ARSR"/>
    <property type="match status" value="1"/>
</dbReference>
<evidence type="ECO:0000256" key="3">
    <source>
        <dbReference type="ARBA" id="ARBA00023163"/>
    </source>
</evidence>
<dbReference type="RefSeq" id="WP_378287252.1">
    <property type="nucleotide sequence ID" value="NZ_JBHSON010000068.1"/>
</dbReference>
<comment type="caution">
    <text evidence="5">The sequence shown here is derived from an EMBL/GenBank/DDBJ whole genome shotgun (WGS) entry which is preliminary data.</text>
</comment>
<proteinExistence type="predicted"/>
<dbReference type="CDD" id="cd00090">
    <property type="entry name" value="HTH_ARSR"/>
    <property type="match status" value="1"/>
</dbReference>
<dbReference type="Proteomes" id="UP001596074">
    <property type="component" value="Unassembled WGS sequence"/>
</dbReference>
<keyword evidence="6" id="KW-1185">Reference proteome</keyword>
<gene>
    <name evidence="5" type="ORF">ACFPZN_37495</name>
</gene>
<keyword evidence="2" id="KW-0238">DNA-binding</keyword>
<dbReference type="PANTHER" id="PTHR33154">
    <property type="entry name" value="TRANSCRIPTIONAL REGULATOR, ARSR FAMILY"/>
    <property type="match status" value="1"/>
</dbReference>
<evidence type="ECO:0000313" key="5">
    <source>
        <dbReference type="EMBL" id="MFC5751345.1"/>
    </source>
</evidence>
<dbReference type="PANTHER" id="PTHR33154:SF15">
    <property type="entry name" value="REGULATORY PROTEIN ARSR"/>
    <property type="match status" value="1"/>
</dbReference>